<protein>
    <submittedName>
        <fullName evidence="1">Uncharacterized protein</fullName>
    </submittedName>
</protein>
<proteinExistence type="predicted"/>
<dbReference type="EMBL" id="JARK01001549">
    <property type="protein sequence ID" value="EYB90845.1"/>
    <property type="molecule type" value="Genomic_DNA"/>
</dbReference>
<evidence type="ECO:0000313" key="1">
    <source>
        <dbReference type="EMBL" id="EYB90845.1"/>
    </source>
</evidence>
<dbReference type="Proteomes" id="UP000024635">
    <property type="component" value="Unassembled WGS sequence"/>
</dbReference>
<organism evidence="1 2">
    <name type="scientific">Ancylostoma ceylanicum</name>
    <dbReference type="NCBI Taxonomy" id="53326"/>
    <lineage>
        <taxon>Eukaryota</taxon>
        <taxon>Metazoa</taxon>
        <taxon>Ecdysozoa</taxon>
        <taxon>Nematoda</taxon>
        <taxon>Chromadorea</taxon>
        <taxon>Rhabditida</taxon>
        <taxon>Rhabditina</taxon>
        <taxon>Rhabditomorpha</taxon>
        <taxon>Strongyloidea</taxon>
        <taxon>Ancylostomatidae</taxon>
        <taxon>Ancylostomatinae</taxon>
        <taxon>Ancylostoma</taxon>
    </lineage>
</organism>
<reference evidence="2" key="1">
    <citation type="journal article" date="2015" name="Nat. Genet.">
        <title>The genome and transcriptome of the zoonotic hookworm Ancylostoma ceylanicum identify infection-specific gene families.</title>
        <authorList>
            <person name="Schwarz E.M."/>
            <person name="Hu Y."/>
            <person name="Antoshechkin I."/>
            <person name="Miller M.M."/>
            <person name="Sternberg P.W."/>
            <person name="Aroian R.V."/>
        </authorList>
    </citation>
    <scope>NUCLEOTIDE SEQUENCE</scope>
    <source>
        <strain evidence="2">HY135</strain>
    </source>
</reference>
<gene>
    <name evidence="1" type="primary">Acey_s0213.g2287</name>
    <name evidence="1" type="ORF">Y032_0213g2287</name>
</gene>
<dbReference type="AlphaFoldDB" id="A0A016SJL5"/>
<name>A0A016SJL5_9BILA</name>
<keyword evidence="2" id="KW-1185">Reference proteome</keyword>
<dbReference type="OrthoDB" id="10054885at2759"/>
<accession>A0A016SJL5</accession>
<comment type="caution">
    <text evidence="1">The sequence shown here is derived from an EMBL/GenBank/DDBJ whole genome shotgun (WGS) entry which is preliminary data.</text>
</comment>
<sequence>MGFLCPPFSDHKEDIAYVATFYDIPACVLEVSTGMDAMFRIHPIRRRDLLRSEFCGGFLLENLSPPKSMSAPKKGAK</sequence>
<evidence type="ECO:0000313" key="2">
    <source>
        <dbReference type="Proteomes" id="UP000024635"/>
    </source>
</evidence>